<dbReference type="Proteomes" id="UP000007151">
    <property type="component" value="Unassembled WGS sequence"/>
</dbReference>
<sequence>MVAKFCNCIEDKNKQNENEDLDQFGERNLTDLYVIGKIWIDAVKICLTGAEINILPKVEAAKPDAGPPKKPPPMKLSELSIYKNPYNEYKDYLEEKEKCPDRKVKLLHRSLLPHVKNVKQEVKKGACEAACFMKSNYKKAVDTVKEIKNNFRRTMREPDNLTIRQGVVASGGVLGYMLGGGGGIIRRLLYTSAGLLTTGALCFPKETDETFRNAIYITGKSLIDIYNKWCNKDFNLRERLACRDEFPPTPPSRPPMKCPPQK</sequence>
<protein>
    <submittedName>
        <fullName evidence="1">Uncharacterized protein</fullName>
    </submittedName>
</protein>
<keyword evidence="2" id="KW-1185">Reference proteome</keyword>
<comment type="caution">
    <text evidence="1">The sequence shown here is derived from an EMBL/GenBank/DDBJ whole genome shotgun (WGS) entry which is preliminary data.</text>
</comment>
<dbReference type="EMBL" id="AGBW02010516">
    <property type="protein sequence ID" value="OWR48357.1"/>
    <property type="molecule type" value="Genomic_DNA"/>
</dbReference>
<accession>A0A212F3P1</accession>
<dbReference type="AlphaFoldDB" id="A0A212F3P1"/>
<dbReference type="PANTHER" id="PTHR14564">
    <property type="entry name" value="MICOS COMPLEX SUBUNIT MIC26 / MIC27 FAMILY MEMBER"/>
    <property type="match status" value="1"/>
</dbReference>
<dbReference type="GO" id="GO:0061617">
    <property type="term" value="C:MICOS complex"/>
    <property type="evidence" value="ECO:0007669"/>
    <property type="project" value="InterPro"/>
</dbReference>
<name>A0A212F3P1_DANPL</name>
<evidence type="ECO:0000313" key="2">
    <source>
        <dbReference type="Proteomes" id="UP000007151"/>
    </source>
</evidence>
<dbReference type="STRING" id="278856.A0A212F3P1"/>
<reference evidence="1 2" key="1">
    <citation type="journal article" date="2011" name="Cell">
        <title>The monarch butterfly genome yields insights into long-distance migration.</title>
        <authorList>
            <person name="Zhan S."/>
            <person name="Merlin C."/>
            <person name="Boore J.L."/>
            <person name="Reppert S.M."/>
        </authorList>
    </citation>
    <scope>NUCLEOTIDE SEQUENCE [LARGE SCALE GENOMIC DNA]</scope>
    <source>
        <strain evidence="1">F-2</strain>
    </source>
</reference>
<proteinExistence type="predicted"/>
<gene>
    <name evidence="1" type="ORF">KGM_203865</name>
</gene>
<dbReference type="OrthoDB" id="7468199at2759"/>
<organism evidence="1 2">
    <name type="scientific">Danaus plexippus plexippus</name>
    <dbReference type="NCBI Taxonomy" id="278856"/>
    <lineage>
        <taxon>Eukaryota</taxon>
        <taxon>Metazoa</taxon>
        <taxon>Ecdysozoa</taxon>
        <taxon>Arthropoda</taxon>
        <taxon>Hexapoda</taxon>
        <taxon>Insecta</taxon>
        <taxon>Pterygota</taxon>
        <taxon>Neoptera</taxon>
        <taxon>Endopterygota</taxon>
        <taxon>Lepidoptera</taxon>
        <taxon>Glossata</taxon>
        <taxon>Ditrysia</taxon>
        <taxon>Papilionoidea</taxon>
        <taxon>Nymphalidae</taxon>
        <taxon>Danainae</taxon>
        <taxon>Danaini</taxon>
        <taxon>Danaina</taxon>
        <taxon>Danaus</taxon>
        <taxon>Danaus</taxon>
    </lineage>
</organism>
<dbReference type="InterPro" id="IPR033182">
    <property type="entry name" value="MIC26/MIC27_animal"/>
</dbReference>
<dbReference type="KEGG" id="dpl:KGM_203865"/>
<dbReference type="eggNOG" id="KOG4798">
    <property type="taxonomic scope" value="Eukaryota"/>
</dbReference>
<dbReference type="GO" id="GO:0042407">
    <property type="term" value="P:cristae formation"/>
    <property type="evidence" value="ECO:0007669"/>
    <property type="project" value="InterPro"/>
</dbReference>
<evidence type="ECO:0000313" key="1">
    <source>
        <dbReference type="EMBL" id="OWR48357.1"/>
    </source>
</evidence>